<feature type="domain" description="NADP-dependent oxidoreductase" evidence="2">
    <location>
        <begin position="11"/>
        <end position="181"/>
    </location>
</feature>
<gene>
    <name evidence="3" type="ORF">B0H16DRAFT_1886617</name>
</gene>
<keyword evidence="1" id="KW-0560">Oxidoreductase</keyword>
<proteinExistence type="predicted"/>
<dbReference type="EMBL" id="JARKIB010000052">
    <property type="protein sequence ID" value="KAJ7754515.1"/>
    <property type="molecule type" value="Genomic_DNA"/>
</dbReference>
<protein>
    <submittedName>
        <fullName evidence="3">NADP-dependent oxidoreductase domain-containing protein</fullName>
    </submittedName>
</protein>
<dbReference type="InterPro" id="IPR050523">
    <property type="entry name" value="AKR_Detox_Biosynth"/>
</dbReference>
<dbReference type="PANTHER" id="PTHR43364:SF4">
    <property type="entry name" value="NAD(P)-LINKED OXIDOREDUCTASE SUPERFAMILY PROTEIN"/>
    <property type="match status" value="1"/>
</dbReference>
<accession>A0AAD7J0J8</accession>
<dbReference type="Proteomes" id="UP001215598">
    <property type="component" value="Unassembled WGS sequence"/>
</dbReference>
<dbReference type="GO" id="GO:0016491">
    <property type="term" value="F:oxidoreductase activity"/>
    <property type="evidence" value="ECO:0007669"/>
    <property type="project" value="UniProtKB-KW"/>
</dbReference>
<evidence type="ECO:0000313" key="3">
    <source>
        <dbReference type="EMBL" id="KAJ7754515.1"/>
    </source>
</evidence>
<dbReference type="PANTHER" id="PTHR43364">
    <property type="entry name" value="NADH-SPECIFIC METHYLGLYOXAL REDUCTASE-RELATED"/>
    <property type="match status" value="1"/>
</dbReference>
<reference evidence="3" key="1">
    <citation type="submission" date="2023-03" db="EMBL/GenBank/DDBJ databases">
        <title>Massive genome expansion in bonnet fungi (Mycena s.s.) driven by repeated elements and novel gene families across ecological guilds.</title>
        <authorList>
            <consortium name="Lawrence Berkeley National Laboratory"/>
            <person name="Harder C.B."/>
            <person name="Miyauchi S."/>
            <person name="Viragh M."/>
            <person name="Kuo A."/>
            <person name="Thoen E."/>
            <person name="Andreopoulos B."/>
            <person name="Lu D."/>
            <person name="Skrede I."/>
            <person name="Drula E."/>
            <person name="Henrissat B."/>
            <person name="Morin E."/>
            <person name="Kohler A."/>
            <person name="Barry K."/>
            <person name="LaButti K."/>
            <person name="Morin E."/>
            <person name="Salamov A."/>
            <person name="Lipzen A."/>
            <person name="Mereny Z."/>
            <person name="Hegedus B."/>
            <person name="Baldrian P."/>
            <person name="Stursova M."/>
            <person name="Weitz H."/>
            <person name="Taylor A."/>
            <person name="Grigoriev I.V."/>
            <person name="Nagy L.G."/>
            <person name="Martin F."/>
            <person name="Kauserud H."/>
        </authorList>
    </citation>
    <scope>NUCLEOTIDE SEQUENCE</scope>
    <source>
        <strain evidence="3">CBHHK182m</strain>
    </source>
</reference>
<dbReference type="SUPFAM" id="SSF51430">
    <property type="entry name" value="NAD(P)-linked oxidoreductase"/>
    <property type="match status" value="1"/>
</dbReference>
<organism evidence="3 4">
    <name type="scientific">Mycena metata</name>
    <dbReference type="NCBI Taxonomy" id="1033252"/>
    <lineage>
        <taxon>Eukaryota</taxon>
        <taxon>Fungi</taxon>
        <taxon>Dikarya</taxon>
        <taxon>Basidiomycota</taxon>
        <taxon>Agaricomycotina</taxon>
        <taxon>Agaricomycetes</taxon>
        <taxon>Agaricomycetidae</taxon>
        <taxon>Agaricales</taxon>
        <taxon>Marasmiineae</taxon>
        <taxon>Mycenaceae</taxon>
        <taxon>Mycena</taxon>
    </lineage>
</organism>
<sequence length="317" mass="35457">MFTPISNVGVVFGAMTVGEPGNGPGRHFLTVTTHEASIKLLDIFQRHGHSEVDTARIYGGGSSEEHLGAIGWQQRGLKIDTKLYPTRGKNMSYIYADEVTHSPADLRKGLKESLTALKTNKINIFYLHVPDRATPFEDTLREVNKIYDDGVFERFGLSNFQSWEVAQVCKHNGWVMPTVYQGALYAFNPLAAGFLTSAYTRDKAEFDTGDRFDPSQPVGKYLRTRYWHEPNFKALDLLRPEIAKHGITESEAAFRWLAHHSVLKKELGDAVILGASSPKHLEENLAALDKGPLPDEVVAALEAGWEHTRVSSLKYWS</sequence>
<evidence type="ECO:0000256" key="1">
    <source>
        <dbReference type="ARBA" id="ARBA00023002"/>
    </source>
</evidence>
<dbReference type="InterPro" id="IPR023210">
    <property type="entry name" value="NADP_OxRdtase_dom"/>
</dbReference>
<dbReference type="Gene3D" id="3.20.20.100">
    <property type="entry name" value="NADP-dependent oxidoreductase domain"/>
    <property type="match status" value="1"/>
</dbReference>
<dbReference type="InterPro" id="IPR036812">
    <property type="entry name" value="NAD(P)_OxRdtase_dom_sf"/>
</dbReference>
<feature type="domain" description="NADP-dependent oxidoreductase" evidence="2">
    <location>
        <begin position="184"/>
        <end position="303"/>
    </location>
</feature>
<dbReference type="CDD" id="cd19075">
    <property type="entry name" value="AKR_AKR7A1-5"/>
    <property type="match status" value="1"/>
</dbReference>
<comment type="caution">
    <text evidence="3">The sequence shown here is derived from an EMBL/GenBank/DDBJ whole genome shotgun (WGS) entry which is preliminary data.</text>
</comment>
<evidence type="ECO:0000259" key="2">
    <source>
        <dbReference type="Pfam" id="PF00248"/>
    </source>
</evidence>
<name>A0AAD7J0J8_9AGAR</name>
<dbReference type="Pfam" id="PF00248">
    <property type="entry name" value="Aldo_ket_red"/>
    <property type="match status" value="2"/>
</dbReference>
<evidence type="ECO:0000313" key="4">
    <source>
        <dbReference type="Proteomes" id="UP001215598"/>
    </source>
</evidence>
<dbReference type="AlphaFoldDB" id="A0AAD7J0J8"/>
<keyword evidence="4" id="KW-1185">Reference proteome</keyword>